<evidence type="ECO:0000313" key="2">
    <source>
        <dbReference type="EMBL" id="KAJ7712590.1"/>
    </source>
</evidence>
<name>A0AAD7H555_9AGAR</name>
<protein>
    <submittedName>
        <fullName evidence="2">Uncharacterized protein</fullName>
    </submittedName>
</protein>
<sequence length="943" mass="107638">MSRGKRKSTKAKPIGKEPGTRQKCPWCKVRKDGRGLKQHQDLCRADYYFLRHTDRVRCGPRQAGSNSENESPEDGNHNTPSPSPQPMDLDPPDAGDLDVDLTEEFIGPRLPGEYFKIVPHPHSPDPTVIILPLKGESAQVKFCDGGTSSSSDTPHDTPWFPFRTRADFEVTEIAVKGGLNPELTNGLLSGISTKWGTGKSRLTLQSSEEMQKTLGSARKYGVTFKSASVFAKYKGVTQEIGFEYRDPWEWITNLLDDATLGPSAMYNSVQKFYCEGSIKVVHEERVIDEPNTADTWAKFESELPEPDPYPHCYLPLHWWLDEGMVTKHITMHPMVIRPVFQPGVIRNASGNGGGVLAGYMTAVRDPTDPSNRNTPQTLEFARYKMEIYQKVLKVIFASLKSRSWSGEPIRCPDGRVRIFHPGILIESLDGKEAAYFNACRAALANFPCPKCLVHKCDLHKLSTQFRIRTSGTMKAAVVKALKQKTKAAKEEILKGYGLHGVHHFLWDFRFSDPYAAYSYDTLHSDDLGKWGHHLWPLLLDELEKLEKKGPLAENMRRFPRWANLKHFNQVTTVHFTDGQAFYDILKCILPCIVQLFPANNPLVHCIRAYQRCRIMIGMHCMPESRLERLDVLIQDYEYWCSRVSEVYGKDFDFFKQHALSHVLRDIQEKGTTNHGSTRPGEGFQQEAREAYAHTNGKDAEHQMVRFDETQEAIARIRMHIDNYDEARQKSQEIDQAVDETPVDPQDGAHWAFGAPVPGCLLNSRGFEEANSSSAAFRNFDYRLKLFISETFPEERIMFEDAVMIRSFKCVHISYQSLEDWRGARDIMRCNPSFHHEVRFDCLLVNFTDPGLHFARLRALLRCHLPNGRRVDVALVRMFEKSRWKPRTRWAGCQIRDEAKEYTFLSMEHVIRGALLAPVSGDSDEPTHIFMDTVDADIFLRADM</sequence>
<dbReference type="AlphaFoldDB" id="A0AAD7H555"/>
<accession>A0AAD7H555</accession>
<gene>
    <name evidence="2" type="ORF">B0H16DRAFT_1391094</name>
</gene>
<feature type="region of interest" description="Disordered" evidence="1">
    <location>
        <begin position="1"/>
        <end position="37"/>
    </location>
</feature>
<reference evidence="2" key="1">
    <citation type="submission" date="2023-03" db="EMBL/GenBank/DDBJ databases">
        <title>Massive genome expansion in bonnet fungi (Mycena s.s.) driven by repeated elements and novel gene families across ecological guilds.</title>
        <authorList>
            <consortium name="Lawrence Berkeley National Laboratory"/>
            <person name="Harder C.B."/>
            <person name="Miyauchi S."/>
            <person name="Viragh M."/>
            <person name="Kuo A."/>
            <person name="Thoen E."/>
            <person name="Andreopoulos B."/>
            <person name="Lu D."/>
            <person name="Skrede I."/>
            <person name="Drula E."/>
            <person name="Henrissat B."/>
            <person name="Morin E."/>
            <person name="Kohler A."/>
            <person name="Barry K."/>
            <person name="LaButti K."/>
            <person name="Morin E."/>
            <person name="Salamov A."/>
            <person name="Lipzen A."/>
            <person name="Mereny Z."/>
            <person name="Hegedus B."/>
            <person name="Baldrian P."/>
            <person name="Stursova M."/>
            <person name="Weitz H."/>
            <person name="Taylor A."/>
            <person name="Grigoriev I.V."/>
            <person name="Nagy L.G."/>
            <person name="Martin F."/>
            <person name="Kauserud H."/>
        </authorList>
    </citation>
    <scope>NUCLEOTIDE SEQUENCE</scope>
    <source>
        <strain evidence="2">CBHHK182m</strain>
    </source>
</reference>
<evidence type="ECO:0000313" key="3">
    <source>
        <dbReference type="Proteomes" id="UP001215598"/>
    </source>
</evidence>
<dbReference type="InterPro" id="IPR041078">
    <property type="entry name" value="Plavaka"/>
</dbReference>
<feature type="region of interest" description="Disordered" evidence="1">
    <location>
        <begin position="59"/>
        <end position="98"/>
    </location>
</feature>
<dbReference type="EMBL" id="JARKIB010000362">
    <property type="protein sequence ID" value="KAJ7712590.1"/>
    <property type="molecule type" value="Genomic_DNA"/>
</dbReference>
<comment type="caution">
    <text evidence="2">The sequence shown here is derived from an EMBL/GenBank/DDBJ whole genome shotgun (WGS) entry which is preliminary data.</text>
</comment>
<dbReference type="Proteomes" id="UP001215598">
    <property type="component" value="Unassembled WGS sequence"/>
</dbReference>
<dbReference type="Pfam" id="PF18759">
    <property type="entry name" value="Plavaka"/>
    <property type="match status" value="1"/>
</dbReference>
<feature type="compositionally biased region" description="Basic residues" evidence="1">
    <location>
        <begin position="1"/>
        <end position="10"/>
    </location>
</feature>
<keyword evidence="3" id="KW-1185">Reference proteome</keyword>
<evidence type="ECO:0000256" key="1">
    <source>
        <dbReference type="SAM" id="MobiDB-lite"/>
    </source>
</evidence>
<proteinExistence type="predicted"/>
<organism evidence="2 3">
    <name type="scientific">Mycena metata</name>
    <dbReference type="NCBI Taxonomy" id="1033252"/>
    <lineage>
        <taxon>Eukaryota</taxon>
        <taxon>Fungi</taxon>
        <taxon>Dikarya</taxon>
        <taxon>Basidiomycota</taxon>
        <taxon>Agaricomycotina</taxon>
        <taxon>Agaricomycetes</taxon>
        <taxon>Agaricomycetidae</taxon>
        <taxon>Agaricales</taxon>
        <taxon>Marasmiineae</taxon>
        <taxon>Mycenaceae</taxon>
        <taxon>Mycena</taxon>
    </lineage>
</organism>